<protein>
    <recommendedName>
        <fullName evidence="3">EVE domain-containing protein</fullName>
    </recommendedName>
</protein>
<keyword evidence="2" id="KW-1185">Reference proteome</keyword>
<gene>
    <name evidence="1" type="ORF">DD236_11350</name>
</gene>
<evidence type="ECO:0000313" key="2">
    <source>
        <dbReference type="Proteomes" id="UP000245283"/>
    </source>
</evidence>
<name>A0A2V1K027_9ACTO</name>
<evidence type="ECO:0008006" key="3">
    <source>
        <dbReference type="Google" id="ProtNLM"/>
    </source>
</evidence>
<dbReference type="Proteomes" id="UP000245283">
    <property type="component" value="Unassembled WGS sequence"/>
</dbReference>
<evidence type="ECO:0000313" key="1">
    <source>
        <dbReference type="EMBL" id="PWF24614.1"/>
    </source>
</evidence>
<dbReference type="AlphaFoldDB" id="A0A2V1K027"/>
<comment type="caution">
    <text evidence="1">The sequence shown here is derived from an EMBL/GenBank/DDBJ whole genome shotgun (WGS) entry which is preliminary data.</text>
</comment>
<accession>A0A2V1K027</accession>
<dbReference type="EMBL" id="QETB01000006">
    <property type="protein sequence ID" value="PWF24614.1"/>
    <property type="molecule type" value="Genomic_DNA"/>
</dbReference>
<sequence length="101" mass="10940">MTPGDLAVMVKVGWHPKGTIALGRIASDIWVGPHWNPEAKRPETGFVDLDLTTLLPLDDPFPLANLKLLDPSVRWTPRMCGTEIPVTTAQNLAEIVGAGDD</sequence>
<organism evidence="1 2">
    <name type="scientific">Ancrocorticia populi</name>
    <dbReference type="NCBI Taxonomy" id="2175228"/>
    <lineage>
        <taxon>Bacteria</taxon>
        <taxon>Bacillati</taxon>
        <taxon>Actinomycetota</taxon>
        <taxon>Actinomycetes</taxon>
        <taxon>Actinomycetales</taxon>
        <taxon>Actinomycetaceae</taxon>
        <taxon>Ancrocorticia</taxon>
    </lineage>
</organism>
<proteinExistence type="predicted"/>
<reference evidence="2" key="1">
    <citation type="submission" date="2018-05" db="EMBL/GenBank/DDBJ databases">
        <authorList>
            <person name="Li Y."/>
        </authorList>
    </citation>
    <scope>NUCLEOTIDE SEQUENCE [LARGE SCALE GENOMIC DNA]</scope>
    <source>
        <strain evidence="2">sk1b4</strain>
    </source>
</reference>